<sequence>MLVAGLLVGIALPQLARVMAPAIVPFIAVMLCLAALREGPLAAMPRRDALPRTLLAAVTLQCLLPLSVGGLLWALGWMGHPLAVAAVLAMAASPITGSPGLAAMSGADVGASLRQLSLGTALLPLTAAPVFALLPIFPDPAALLGAVGRLLVIVLLAGGLAALLRRAVPRLAAPQTRPALDGAMALAMALVVIGLMSEIGPGLIHTPGLLARTFLFAVGLYLFQSLGAWLATRRALPAGEAATTAIAAGNRNLALFLTAVPPEVFAPLMVFVGCYQIPMYLTPFLVARLTRG</sequence>
<dbReference type="STRING" id="1685382.AVJ23_10685"/>
<evidence type="ECO:0008006" key="4">
    <source>
        <dbReference type="Google" id="ProtNLM"/>
    </source>
</evidence>
<feature type="transmembrane region" description="Helical" evidence="1">
    <location>
        <begin position="55"/>
        <end position="76"/>
    </location>
</feature>
<keyword evidence="1" id="KW-0472">Membrane</keyword>
<keyword evidence="1" id="KW-0812">Transmembrane</keyword>
<dbReference type="Gene3D" id="1.20.1530.20">
    <property type="match status" value="1"/>
</dbReference>
<feature type="transmembrane region" description="Helical" evidence="1">
    <location>
        <begin position="185"/>
        <end position="204"/>
    </location>
</feature>
<evidence type="ECO:0000313" key="3">
    <source>
        <dbReference type="Proteomes" id="UP000054396"/>
    </source>
</evidence>
<dbReference type="EMBL" id="LPXO01000005">
    <property type="protein sequence ID" value="KUF10894.1"/>
    <property type="molecule type" value="Genomic_DNA"/>
</dbReference>
<feature type="transmembrane region" description="Helical" evidence="1">
    <location>
        <begin position="143"/>
        <end position="164"/>
    </location>
</feature>
<protein>
    <recommendedName>
        <fullName evidence="4">Bile acid:sodium symporter</fullName>
    </recommendedName>
</protein>
<dbReference type="InterPro" id="IPR038770">
    <property type="entry name" value="Na+/solute_symporter_sf"/>
</dbReference>
<organism evidence="2 3">
    <name type="scientific">Pseudoponticoccus marisrubri</name>
    <dbReference type="NCBI Taxonomy" id="1685382"/>
    <lineage>
        <taxon>Bacteria</taxon>
        <taxon>Pseudomonadati</taxon>
        <taxon>Pseudomonadota</taxon>
        <taxon>Alphaproteobacteria</taxon>
        <taxon>Rhodobacterales</taxon>
        <taxon>Roseobacteraceae</taxon>
        <taxon>Pseudoponticoccus</taxon>
    </lineage>
</organism>
<feature type="transmembrane region" description="Helical" evidence="1">
    <location>
        <begin position="253"/>
        <end position="278"/>
    </location>
</feature>
<name>A0A0W7WK13_9RHOB</name>
<comment type="caution">
    <text evidence="2">The sequence shown here is derived from an EMBL/GenBank/DDBJ whole genome shotgun (WGS) entry which is preliminary data.</text>
</comment>
<accession>A0A0W7WK13</accession>
<dbReference type="AlphaFoldDB" id="A0A0W7WK13"/>
<proteinExistence type="predicted"/>
<feature type="transmembrane region" description="Helical" evidence="1">
    <location>
        <begin position="26"/>
        <end position="43"/>
    </location>
</feature>
<feature type="transmembrane region" description="Helical" evidence="1">
    <location>
        <begin position="210"/>
        <end position="232"/>
    </location>
</feature>
<evidence type="ECO:0000313" key="2">
    <source>
        <dbReference type="EMBL" id="KUF10894.1"/>
    </source>
</evidence>
<feature type="transmembrane region" description="Helical" evidence="1">
    <location>
        <begin position="82"/>
        <end position="104"/>
    </location>
</feature>
<feature type="transmembrane region" description="Helical" evidence="1">
    <location>
        <begin position="116"/>
        <end position="137"/>
    </location>
</feature>
<keyword evidence="1" id="KW-1133">Transmembrane helix</keyword>
<gene>
    <name evidence="2" type="ORF">AVJ23_10685</name>
</gene>
<keyword evidence="3" id="KW-1185">Reference proteome</keyword>
<reference evidence="2 3" key="1">
    <citation type="submission" date="2015-12" db="EMBL/GenBank/DDBJ databases">
        <authorList>
            <person name="Shamseldin A."/>
            <person name="Moawad H."/>
            <person name="Abd El-Rahim W.M."/>
            <person name="Sadowsky M.J."/>
        </authorList>
    </citation>
    <scope>NUCLEOTIDE SEQUENCE [LARGE SCALE GENOMIC DNA]</scope>
    <source>
        <strain evidence="2 3">SJ5A-1</strain>
    </source>
</reference>
<dbReference type="Proteomes" id="UP000054396">
    <property type="component" value="Unassembled WGS sequence"/>
</dbReference>
<evidence type="ECO:0000256" key="1">
    <source>
        <dbReference type="SAM" id="Phobius"/>
    </source>
</evidence>